<evidence type="ECO:0000256" key="1">
    <source>
        <dbReference type="SAM" id="Phobius"/>
    </source>
</evidence>
<protein>
    <submittedName>
        <fullName evidence="2">Uncharacterized protein</fullName>
    </submittedName>
</protein>
<keyword evidence="1" id="KW-0812">Transmembrane</keyword>
<feature type="transmembrane region" description="Helical" evidence="1">
    <location>
        <begin position="15"/>
        <end position="33"/>
    </location>
</feature>
<dbReference type="GeneID" id="90952903"/>
<accession>A0A7T6XKS4</accession>
<keyword evidence="1" id="KW-1133">Transmembrane helix</keyword>
<sequence>MLGGINPDSSATTTFMIPAIALAASVCPTLVLIDPIKGASSMPLTDEKTFPIADISIGPPTCTIILVSYKGNLAF</sequence>
<evidence type="ECO:0000313" key="2">
    <source>
        <dbReference type="EMBL" id="QQK42978.1"/>
    </source>
</evidence>
<reference evidence="2 3" key="1">
    <citation type="submission" date="2020-08" db="EMBL/GenBank/DDBJ databases">
        <title>The completed genome sequence of the pathogenic ascomycete fungus Penicillium digitatum.</title>
        <authorList>
            <person name="Wang M."/>
        </authorList>
    </citation>
    <scope>NUCLEOTIDE SEQUENCE [LARGE SCALE GENOMIC DNA]</scope>
    <source>
        <strain evidence="2 3">PdW03</strain>
    </source>
</reference>
<keyword evidence="1" id="KW-0472">Membrane</keyword>
<gene>
    <name evidence="2" type="ORF">Pdw03_6879</name>
</gene>
<dbReference type="Proteomes" id="UP000595662">
    <property type="component" value="Chromosome 2"/>
</dbReference>
<proteinExistence type="predicted"/>
<evidence type="ECO:0000313" key="3">
    <source>
        <dbReference type="Proteomes" id="UP000595662"/>
    </source>
</evidence>
<dbReference type="AlphaFoldDB" id="A0A7T6XKS4"/>
<dbReference type="EMBL" id="CP060775">
    <property type="protein sequence ID" value="QQK42978.1"/>
    <property type="molecule type" value="Genomic_DNA"/>
</dbReference>
<dbReference type="RefSeq" id="XP_065956563.1">
    <property type="nucleotide sequence ID" value="XM_066101480.1"/>
</dbReference>
<organism evidence="2 3">
    <name type="scientific">Penicillium digitatum</name>
    <name type="common">Green mold</name>
    <dbReference type="NCBI Taxonomy" id="36651"/>
    <lineage>
        <taxon>Eukaryota</taxon>
        <taxon>Fungi</taxon>
        <taxon>Dikarya</taxon>
        <taxon>Ascomycota</taxon>
        <taxon>Pezizomycotina</taxon>
        <taxon>Eurotiomycetes</taxon>
        <taxon>Eurotiomycetidae</taxon>
        <taxon>Eurotiales</taxon>
        <taxon>Aspergillaceae</taxon>
        <taxon>Penicillium</taxon>
    </lineage>
</organism>
<name>A0A7T6XKS4_PENDI</name>